<reference evidence="3" key="2">
    <citation type="submission" date="2015-01" db="EMBL/GenBank/DDBJ databases">
        <title>Evolutionary Origins and Diversification of the Mycorrhizal Mutualists.</title>
        <authorList>
            <consortium name="DOE Joint Genome Institute"/>
            <consortium name="Mycorrhizal Genomics Consortium"/>
            <person name="Kohler A."/>
            <person name="Kuo A."/>
            <person name="Nagy L.G."/>
            <person name="Floudas D."/>
            <person name="Copeland A."/>
            <person name="Barry K.W."/>
            <person name="Cichocki N."/>
            <person name="Veneault-Fourrey C."/>
            <person name="LaButti K."/>
            <person name="Lindquist E.A."/>
            <person name="Lipzen A."/>
            <person name="Lundell T."/>
            <person name="Morin E."/>
            <person name="Murat C."/>
            <person name="Riley R."/>
            <person name="Ohm R."/>
            <person name="Sun H."/>
            <person name="Tunlid A."/>
            <person name="Henrissat B."/>
            <person name="Grigoriev I.V."/>
            <person name="Hibbett D.S."/>
            <person name="Martin F."/>
        </authorList>
    </citation>
    <scope>NUCLEOTIDE SEQUENCE [LARGE SCALE GENOMIC DNA]</scope>
    <source>
        <strain evidence="3">Foug A</strain>
    </source>
</reference>
<dbReference type="AlphaFoldDB" id="A0A0C3A8P1"/>
<protein>
    <recommendedName>
        <fullName evidence="4">Translation initiation factor eIF4e</fullName>
    </recommendedName>
</protein>
<dbReference type="GO" id="GO:0000340">
    <property type="term" value="F:RNA 7-methylguanosine cap binding"/>
    <property type="evidence" value="ECO:0007669"/>
    <property type="project" value="TreeGrafter"/>
</dbReference>
<dbReference type="SUPFAM" id="SSF55418">
    <property type="entry name" value="eIF4e-like"/>
    <property type="match status" value="1"/>
</dbReference>
<name>A0A0C3A8P1_9AGAM</name>
<dbReference type="PANTHER" id="PTHR11960:SF73">
    <property type="entry name" value="TRANSLATION INITIATION FACTOR 4E, PUTATIVE-RELATED"/>
    <property type="match status" value="1"/>
</dbReference>
<dbReference type="PANTHER" id="PTHR11960">
    <property type="entry name" value="EUKARYOTIC TRANSLATION INITIATION FACTOR 4E RELATED"/>
    <property type="match status" value="1"/>
</dbReference>
<dbReference type="Pfam" id="PF01652">
    <property type="entry name" value="IF4E"/>
    <property type="match status" value="1"/>
</dbReference>
<dbReference type="InParanoid" id="A0A0C3A8P1"/>
<comment type="similarity">
    <text evidence="1">Belongs to the eukaryotic initiation factor 4E family.</text>
</comment>
<dbReference type="Gene3D" id="3.30.760.10">
    <property type="entry name" value="RNA Cap, Translation Initiation Factor Eif4e"/>
    <property type="match status" value="1"/>
</dbReference>
<dbReference type="InterPro" id="IPR001040">
    <property type="entry name" value="TIF_eIF_4E"/>
</dbReference>
<dbReference type="STRING" id="1036808.A0A0C3A8P1"/>
<feature type="non-terminal residue" evidence="2">
    <location>
        <position position="1"/>
    </location>
</feature>
<keyword evidence="1" id="KW-0694">RNA-binding</keyword>
<accession>A0A0C3A8P1</accession>
<gene>
    <name evidence="2" type="ORF">SCLCIDRAFT_69456</name>
</gene>
<dbReference type="EMBL" id="KN822054">
    <property type="protein sequence ID" value="KIM61227.1"/>
    <property type="molecule type" value="Genomic_DNA"/>
</dbReference>
<dbReference type="GO" id="GO:0016281">
    <property type="term" value="C:eukaryotic translation initiation factor 4F complex"/>
    <property type="evidence" value="ECO:0007669"/>
    <property type="project" value="TreeGrafter"/>
</dbReference>
<dbReference type="HOGENOM" id="CLU_043552_7_2_1"/>
<dbReference type="Proteomes" id="UP000053989">
    <property type="component" value="Unassembled WGS sequence"/>
</dbReference>
<evidence type="ECO:0000313" key="2">
    <source>
        <dbReference type="EMBL" id="KIM61227.1"/>
    </source>
</evidence>
<evidence type="ECO:0000256" key="1">
    <source>
        <dbReference type="RuleBase" id="RU004374"/>
    </source>
</evidence>
<sequence>LERNSDHYIFEAGIKPMWEDPENVNGKKWVLVVKSNLTVDRCCTCLAMVLVGEELDEGDDICGAVVGMKSRVDRIHVWPRSKDDVEGLNGIGRKVIKLLDVFEADGFGLKFQYNTDVHPPLNKFISIQAMPSTAFRSTF</sequence>
<evidence type="ECO:0008006" key="4">
    <source>
        <dbReference type="Google" id="ProtNLM"/>
    </source>
</evidence>
<reference evidence="2 3" key="1">
    <citation type="submission" date="2014-04" db="EMBL/GenBank/DDBJ databases">
        <authorList>
            <consortium name="DOE Joint Genome Institute"/>
            <person name="Kuo A."/>
            <person name="Kohler A."/>
            <person name="Nagy L.G."/>
            <person name="Floudas D."/>
            <person name="Copeland A."/>
            <person name="Barry K.W."/>
            <person name="Cichocki N."/>
            <person name="Veneault-Fourrey C."/>
            <person name="LaButti K."/>
            <person name="Lindquist E.A."/>
            <person name="Lipzen A."/>
            <person name="Lundell T."/>
            <person name="Morin E."/>
            <person name="Murat C."/>
            <person name="Sun H."/>
            <person name="Tunlid A."/>
            <person name="Henrissat B."/>
            <person name="Grigoriev I.V."/>
            <person name="Hibbett D.S."/>
            <person name="Martin F."/>
            <person name="Nordberg H.P."/>
            <person name="Cantor M.N."/>
            <person name="Hua S.X."/>
        </authorList>
    </citation>
    <scope>NUCLEOTIDE SEQUENCE [LARGE SCALE GENOMIC DNA]</scope>
    <source>
        <strain evidence="2 3">Foug A</strain>
    </source>
</reference>
<keyword evidence="1" id="KW-0648">Protein biosynthesis</keyword>
<dbReference type="InterPro" id="IPR023398">
    <property type="entry name" value="TIF_eIF4e-like"/>
</dbReference>
<evidence type="ECO:0000313" key="3">
    <source>
        <dbReference type="Proteomes" id="UP000053989"/>
    </source>
</evidence>
<dbReference type="GO" id="GO:0003743">
    <property type="term" value="F:translation initiation factor activity"/>
    <property type="evidence" value="ECO:0007669"/>
    <property type="project" value="UniProtKB-KW"/>
</dbReference>
<feature type="non-terminal residue" evidence="2">
    <location>
        <position position="139"/>
    </location>
</feature>
<keyword evidence="1" id="KW-0396">Initiation factor</keyword>
<proteinExistence type="inferred from homology"/>
<keyword evidence="3" id="KW-1185">Reference proteome</keyword>
<organism evidence="2 3">
    <name type="scientific">Scleroderma citrinum Foug A</name>
    <dbReference type="NCBI Taxonomy" id="1036808"/>
    <lineage>
        <taxon>Eukaryota</taxon>
        <taxon>Fungi</taxon>
        <taxon>Dikarya</taxon>
        <taxon>Basidiomycota</taxon>
        <taxon>Agaricomycotina</taxon>
        <taxon>Agaricomycetes</taxon>
        <taxon>Agaricomycetidae</taxon>
        <taxon>Boletales</taxon>
        <taxon>Sclerodermatineae</taxon>
        <taxon>Sclerodermataceae</taxon>
        <taxon>Scleroderma</taxon>
    </lineage>
</organism>
<dbReference type="OrthoDB" id="590761at2759"/>